<dbReference type="PROSITE" id="PS51192">
    <property type="entry name" value="HELICASE_ATP_BIND_1"/>
    <property type="match status" value="1"/>
</dbReference>
<dbReference type="PANTHER" id="PTHR47961">
    <property type="entry name" value="DNA POLYMERASE THETA, PUTATIVE (AFU_ORTHOLOGUE AFUA_1G05260)-RELATED"/>
    <property type="match status" value="1"/>
</dbReference>
<evidence type="ECO:0000259" key="7">
    <source>
        <dbReference type="PROSITE" id="PS51192"/>
    </source>
</evidence>
<dbReference type="GO" id="GO:0016787">
    <property type="term" value="F:hydrolase activity"/>
    <property type="evidence" value="ECO:0007669"/>
    <property type="project" value="UniProtKB-KW"/>
</dbReference>
<dbReference type="PROSITE" id="PS51194">
    <property type="entry name" value="HELICASE_CTER"/>
    <property type="match status" value="1"/>
</dbReference>
<dbReference type="SMART" id="SM00490">
    <property type="entry name" value="HELICc"/>
    <property type="match status" value="1"/>
</dbReference>
<gene>
    <name evidence="9" type="ORF">TVY486_0501670</name>
</gene>
<dbReference type="Pfam" id="PF02889">
    <property type="entry name" value="Sec63"/>
    <property type="match status" value="1"/>
</dbReference>
<dbReference type="GO" id="GO:0004386">
    <property type="term" value="F:helicase activity"/>
    <property type="evidence" value="ECO:0007669"/>
    <property type="project" value="UniProtKB-KW"/>
</dbReference>
<dbReference type="Gene3D" id="1.10.3380.10">
    <property type="entry name" value="Sec63 N-terminal domain-like domain"/>
    <property type="match status" value="1"/>
</dbReference>
<dbReference type="InterPro" id="IPR011545">
    <property type="entry name" value="DEAD/DEAH_box_helicase_dom"/>
</dbReference>
<sequence>MATSSRYVPHTERTRVHYERFLRDLRRWLPPSVGDDIGEIAEETLSVVCRVGGGGDAGGSGDATASLHNVRKRLEVLFDTQLTAESLHEVLQYGRLINDFVVADEVADAHHSVAVANDGLDGLLLMQEDGGQRPEGTLSSDSEGDENVNAMHSSRRDLMKFAVDVEAIEDGYDDESNSDGEHKSKSGMKRISFEEVACNTNYVRDSLRRLFPTQTLEECELQAARVLQYASQRRVDQLTLETQLTAFLGGYDDEAVMDWIGIVSASRWEIVYGLRFASGQNQKEKSAVMDSMKEHARSDRVVERLYQNVTGKELDRKVSDGQAYDDNDGKPRPLRRVDLQAYAFKDERAPHQHARAVVPHGTQRAVFETHDEVVLPPTVSSEELPCTPMTAFPEWARPAFPGITQLNPMQSKTFECAFNSDENMLVSAPTGAGKTNVAMMTMLRAIRNATKRNGSIDLHKLKMVYVAPMKALVQEVVRTFSVRLEPLGLSVIELSGDSNANQAQLLGAQLIVTTPEKWDVVTRKSVELGVASLLKLIIIDEVHLLHNERGPVLEAIVARTILQQQLRDEGGIRIVGLSATLPNAADVASFLQVDRQRGLFIFDSSYRPIPLQQTFCAMKKVRGTNQAALMNLVVYGKVLDAAMEGSQSLVFVHSRKDTEYTAMYMMRRIVDDKRTHYFVRPGSESEQALHEAINNPSASLRSSIRQMLPMGFGVHHAGMSSEERNLVESLFSTGHVRVLVCTSTLAWGVNLPAHQVIVKGTRVFNGAKGETELLSALDVLQMFGRAGRLGFGSALGKAVMITTAEDLQYYLSALNNQLPIESQMVGRLVDMVNAEVVLGHIACIADGVRWLQRTYLYTRMRRAPEIYGTRASSSDPLLLHHLENVVHTAVDDLRRSQMVEYDTNSRRIAHTAYGRIASYYYLTAASMTTYLTHLTNTMHDVDLFRLFAMSKEFAHIAVRPEEQAQLQFLLENAPIAVRESRYTPLAKINVLLQCYISGMSLQGLPLMSELVYVKDSAERLLRALHEISLVREYGCAARRVLQLCLMTVHRQWAVQSPARQLKHTVAPKTFDSFIHALEGRRVSWEEVRAWSVEDLAEKLSDERRAEAAYACIRQVPHFILEATVRPLTRRMLYIDIDITPDFLYNEQVHGQSAGELLITVEHTNGRILHYERMYLQPEALRTGGTVSAPTIVVPAVEPKPTHYFVRCQSLNWLGAECSVGLCLMNVLLPDIAPPLLEAHQRPSTMEDEQERDVSASLQPYGLEGLAAKVFPFTEFFHTQHDLIVPIMEHKSENIFAALPPGGGKTVVAELFILQFLLDCALLSQAASTSSCTDGNPRINEVTDRASGCVATASGRKLLYLTAHEGPATRRFHDWRFKFGGELEQRISKLEPLGESLSVKVDKVNEATIIIASGKSLVPLLRHGATDCLAAVTHLIVDHVHLLRAPDGRLMEECVARLQSKPFIMNCRQKPPRILALSYPLISCAEVSRWMKIPVARQYNYGNSYRQLHVRLEAVEHLGAKSRYEAAVTSALKMLQSDRYASSPCVLFVPTARDAEVLAKRVLLRCRDFVPSEKCEGEVEDHLLALLLSGGVAYMHRGTSLLDELSILERVEKPVRHPETNVSLPLLLVCSFEAAWRLPAALFGTSFVCAAERVCNMSEEGGVGSSNTICATDCSVMELLQMASRALNEAVVYCRAARRWVWSRLLNEPLPLESHLRYPEDFCDTVNAAVAQGRAIDMPGVLRVLQSHYFLHHLRNNLHFYGVPSKEDIPAYASEFARLVINSLREMGCVSTTALGDGDDDELVSIHSTPRGVAAARHGICVESLKIMKKLAPDSSKCVSVAVVWQFIASSCVELTPEYVGDAARVVDVAELRALQTVARAFPAQYDVRYVDLDFSKGWTKVQLLILAHCARFFATSEEGGGRCEADLMEEACVMHPFASQSSMATDPHLLLQIPHTVAERLREDLHHLLPVVLEILLGACEVLESKTEWKKVHCLMRLVSQIERRVWGFEDALLQVPCIQETRALRQLLLSGDGSSCSHTLESLQQLGAEHCEASKIWEKFSSVLRQNGLTDAEGLVKRLHSEVAAIPRVVSLRAEGTVALLDGVYNFVVSVDGCIECNPPSSCNGEWLGSWWVACVLRHEGCPEVSERFVALRVVTPVEGRKGDDPSTNCDVGNPAAREAGYVPTTAHEFHHRLWHVNGALSFPLHDVEGEDLETLSMSVVLVSSRFRADAEVNVVFVSN</sequence>
<dbReference type="Pfam" id="PF00270">
    <property type="entry name" value="DEAD"/>
    <property type="match status" value="2"/>
</dbReference>
<dbReference type="Pfam" id="PF18149">
    <property type="entry name" value="Helicase_PWI"/>
    <property type="match status" value="1"/>
</dbReference>
<dbReference type="InterPro" id="IPR014756">
    <property type="entry name" value="Ig_E-set"/>
</dbReference>
<organism evidence="9">
    <name type="scientific">Trypanosoma vivax (strain Y486)</name>
    <dbReference type="NCBI Taxonomy" id="1055687"/>
    <lineage>
        <taxon>Eukaryota</taxon>
        <taxon>Discoba</taxon>
        <taxon>Euglenozoa</taxon>
        <taxon>Kinetoplastea</taxon>
        <taxon>Metakinetoplastina</taxon>
        <taxon>Trypanosomatida</taxon>
        <taxon>Trypanosomatidae</taxon>
        <taxon>Trypanosoma</taxon>
        <taxon>Duttonella</taxon>
    </lineage>
</organism>
<feature type="domain" description="Helicase C-terminal" evidence="8">
    <location>
        <begin position="638"/>
        <end position="832"/>
    </location>
</feature>
<dbReference type="GO" id="GO:0006397">
    <property type="term" value="P:mRNA processing"/>
    <property type="evidence" value="ECO:0007669"/>
    <property type="project" value="UniProtKB-ARBA"/>
</dbReference>
<evidence type="ECO:0000256" key="6">
    <source>
        <dbReference type="SAM" id="MobiDB-lite"/>
    </source>
</evidence>
<keyword evidence="4 9" id="KW-0347">Helicase</keyword>
<evidence type="ECO:0000256" key="3">
    <source>
        <dbReference type="ARBA" id="ARBA00022801"/>
    </source>
</evidence>
<dbReference type="EMBL" id="HE573021">
    <property type="protein sequence ID" value="CCC47957.1"/>
    <property type="molecule type" value="Genomic_DNA"/>
</dbReference>
<dbReference type="Gene3D" id="1.10.10.10">
    <property type="entry name" value="Winged helix-like DNA-binding domain superfamily/Winged helix DNA-binding domain"/>
    <property type="match status" value="2"/>
</dbReference>
<dbReference type="Pfam" id="PF00271">
    <property type="entry name" value="Helicase_C"/>
    <property type="match status" value="1"/>
</dbReference>
<dbReference type="SMART" id="SM00973">
    <property type="entry name" value="Sec63"/>
    <property type="match status" value="1"/>
</dbReference>
<dbReference type="InterPro" id="IPR027417">
    <property type="entry name" value="P-loop_NTPase"/>
</dbReference>
<keyword evidence="5" id="KW-0067">ATP-binding</keyword>
<dbReference type="Gene3D" id="3.40.50.300">
    <property type="entry name" value="P-loop containing nucleotide triphosphate hydrolases"/>
    <property type="match status" value="4"/>
</dbReference>
<dbReference type="InterPro" id="IPR004179">
    <property type="entry name" value="Sec63-dom"/>
</dbReference>
<keyword evidence="2" id="KW-0547">Nucleotide-binding</keyword>
<evidence type="ECO:0000256" key="1">
    <source>
        <dbReference type="ARBA" id="ARBA00022737"/>
    </source>
</evidence>
<dbReference type="InterPro" id="IPR057842">
    <property type="entry name" value="WH_MER3"/>
</dbReference>
<dbReference type="Gene3D" id="2.60.40.150">
    <property type="entry name" value="C2 domain"/>
    <property type="match status" value="1"/>
</dbReference>
<evidence type="ECO:0000313" key="9">
    <source>
        <dbReference type="EMBL" id="CCC47957.1"/>
    </source>
</evidence>
<dbReference type="SMART" id="SM00487">
    <property type="entry name" value="DEXDc"/>
    <property type="match status" value="1"/>
</dbReference>
<dbReference type="SUPFAM" id="SSF52540">
    <property type="entry name" value="P-loop containing nucleoside triphosphate hydrolases"/>
    <property type="match status" value="2"/>
</dbReference>
<dbReference type="GO" id="GO:0005524">
    <property type="term" value="F:ATP binding"/>
    <property type="evidence" value="ECO:0007669"/>
    <property type="project" value="UniProtKB-KW"/>
</dbReference>
<keyword evidence="3" id="KW-0378">Hydrolase</keyword>
<dbReference type="InterPro" id="IPR036388">
    <property type="entry name" value="WH-like_DNA-bd_sf"/>
</dbReference>
<dbReference type="InterPro" id="IPR041094">
    <property type="entry name" value="Brr2_helicase_PWI"/>
</dbReference>
<name>G0TVJ1_TRYVY</name>
<protein>
    <submittedName>
        <fullName evidence="9">Putative ATP-dependent RNA helicase</fullName>
    </submittedName>
</protein>
<dbReference type="InterPro" id="IPR050474">
    <property type="entry name" value="Hel308_SKI2-like"/>
</dbReference>
<feature type="region of interest" description="Disordered" evidence="6">
    <location>
        <begin position="129"/>
        <end position="148"/>
    </location>
</feature>
<dbReference type="CDD" id="cd18795">
    <property type="entry name" value="SF2_C_Ski2"/>
    <property type="match status" value="1"/>
</dbReference>
<dbReference type="FunFam" id="3.40.50.300:FF:003287">
    <property type="entry name" value="U5 small nuclear ribonucleoprotein 200 kDa helicase"/>
    <property type="match status" value="1"/>
</dbReference>
<keyword evidence="1" id="KW-0677">Repeat</keyword>
<dbReference type="InterPro" id="IPR035892">
    <property type="entry name" value="C2_domain_sf"/>
</dbReference>
<dbReference type="InterPro" id="IPR001650">
    <property type="entry name" value="Helicase_C-like"/>
</dbReference>
<dbReference type="SUPFAM" id="SSF81296">
    <property type="entry name" value="E set domains"/>
    <property type="match status" value="1"/>
</dbReference>
<dbReference type="PIRSF" id="PIRSF039073">
    <property type="entry name" value="BRR2"/>
    <property type="match status" value="1"/>
</dbReference>
<evidence type="ECO:0000256" key="5">
    <source>
        <dbReference type="ARBA" id="ARBA00022840"/>
    </source>
</evidence>
<dbReference type="OMA" id="LHNERGP"/>
<dbReference type="GO" id="GO:0003676">
    <property type="term" value="F:nucleic acid binding"/>
    <property type="evidence" value="ECO:0007669"/>
    <property type="project" value="InterPro"/>
</dbReference>
<reference evidence="9" key="1">
    <citation type="journal article" date="2012" name="Proc. Natl. Acad. Sci. U.S.A.">
        <title>Antigenic diversity is generated by distinct evolutionary mechanisms in African trypanosome species.</title>
        <authorList>
            <person name="Jackson A.P."/>
            <person name="Berry A."/>
            <person name="Aslett M."/>
            <person name="Allison H.C."/>
            <person name="Burton P."/>
            <person name="Vavrova-Anderson J."/>
            <person name="Brown R."/>
            <person name="Browne H."/>
            <person name="Corton N."/>
            <person name="Hauser H."/>
            <person name="Gamble J."/>
            <person name="Gilderthorp R."/>
            <person name="Marcello L."/>
            <person name="McQuillan J."/>
            <person name="Otto T.D."/>
            <person name="Quail M.A."/>
            <person name="Sanders M.J."/>
            <person name="van Tonder A."/>
            <person name="Ginger M.L."/>
            <person name="Field M.C."/>
            <person name="Barry J.D."/>
            <person name="Hertz-Fowler C."/>
            <person name="Berriman M."/>
        </authorList>
    </citation>
    <scope>NUCLEOTIDE SEQUENCE</scope>
    <source>
        <strain evidence="9">Y486</strain>
    </source>
</reference>
<dbReference type="PANTHER" id="PTHR47961:SF4">
    <property type="entry name" value="ACTIVATING SIGNAL COINTEGRATOR 1 COMPLEX SUBUNIT 3"/>
    <property type="match status" value="1"/>
</dbReference>
<dbReference type="FunFam" id="1.10.10.10:FF:000024">
    <property type="entry name" value="U5 small nuclear ribonucleoprotein helicase"/>
    <property type="match status" value="1"/>
</dbReference>
<dbReference type="Pfam" id="PF23445">
    <property type="entry name" value="WHD_SNRNP200"/>
    <property type="match status" value="1"/>
</dbReference>
<dbReference type="VEuPathDB" id="TriTrypDB:TvY486_0501670"/>
<dbReference type="SUPFAM" id="SSF46785">
    <property type="entry name" value="Winged helix' DNA-binding domain"/>
    <property type="match status" value="1"/>
</dbReference>
<evidence type="ECO:0000256" key="4">
    <source>
        <dbReference type="ARBA" id="ARBA00022806"/>
    </source>
</evidence>
<dbReference type="SUPFAM" id="SSF158702">
    <property type="entry name" value="Sec63 N-terminal domain-like"/>
    <property type="match status" value="2"/>
</dbReference>
<dbReference type="InterPro" id="IPR036390">
    <property type="entry name" value="WH_DNA-bd_sf"/>
</dbReference>
<feature type="domain" description="Helicase ATP-binding" evidence="7">
    <location>
        <begin position="415"/>
        <end position="599"/>
    </location>
</feature>
<evidence type="ECO:0000259" key="8">
    <source>
        <dbReference type="PROSITE" id="PS51194"/>
    </source>
</evidence>
<dbReference type="GO" id="GO:0005634">
    <property type="term" value="C:nucleus"/>
    <property type="evidence" value="ECO:0007669"/>
    <property type="project" value="TreeGrafter"/>
</dbReference>
<accession>G0TVJ1</accession>
<dbReference type="InterPro" id="IPR014001">
    <property type="entry name" value="Helicase_ATP-bd"/>
</dbReference>
<proteinExistence type="predicted"/>
<evidence type="ECO:0000256" key="2">
    <source>
        <dbReference type="ARBA" id="ARBA00022741"/>
    </source>
</evidence>